<organism evidence="2 3">
    <name type="scientific">Mikania micrantha</name>
    <name type="common">bitter vine</name>
    <dbReference type="NCBI Taxonomy" id="192012"/>
    <lineage>
        <taxon>Eukaryota</taxon>
        <taxon>Viridiplantae</taxon>
        <taxon>Streptophyta</taxon>
        <taxon>Embryophyta</taxon>
        <taxon>Tracheophyta</taxon>
        <taxon>Spermatophyta</taxon>
        <taxon>Magnoliopsida</taxon>
        <taxon>eudicotyledons</taxon>
        <taxon>Gunneridae</taxon>
        <taxon>Pentapetalae</taxon>
        <taxon>asterids</taxon>
        <taxon>campanulids</taxon>
        <taxon>Asterales</taxon>
        <taxon>Asteraceae</taxon>
        <taxon>Asteroideae</taxon>
        <taxon>Heliantheae alliance</taxon>
        <taxon>Eupatorieae</taxon>
        <taxon>Mikania</taxon>
    </lineage>
</organism>
<sequence>MMNVGENRAQNGVTDCPESRNEENFQSIELLDSSRSRPRLIRKCDFEVPAAVGQMLSTAVEWLEKGDQEGSWHILKTTPGIDWLYYVTVRRVGYV</sequence>
<protein>
    <submittedName>
        <fullName evidence="2">Uncharacterized protein</fullName>
    </submittedName>
</protein>
<gene>
    <name evidence="2" type="ORF">E3N88_16324</name>
</gene>
<accession>A0A5N6NY29</accession>
<keyword evidence="3" id="KW-1185">Reference proteome</keyword>
<name>A0A5N6NY29_9ASTR</name>
<reference evidence="2 3" key="1">
    <citation type="submission" date="2019-05" db="EMBL/GenBank/DDBJ databases">
        <title>Mikania micrantha, genome provides insights into the molecular mechanism of rapid growth.</title>
        <authorList>
            <person name="Liu B."/>
        </authorList>
    </citation>
    <scope>NUCLEOTIDE SEQUENCE [LARGE SCALE GENOMIC DNA]</scope>
    <source>
        <strain evidence="2">NLD-2019</strain>
        <tissue evidence="2">Leaf</tissue>
    </source>
</reference>
<evidence type="ECO:0000313" key="2">
    <source>
        <dbReference type="EMBL" id="KAD5508621.1"/>
    </source>
</evidence>
<evidence type="ECO:0000256" key="1">
    <source>
        <dbReference type="SAM" id="MobiDB-lite"/>
    </source>
</evidence>
<proteinExistence type="predicted"/>
<comment type="caution">
    <text evidence="2">The sequence shown here is derived from an EMBL/GenBank/DDBJ whole genome shotgun (WGS) entry which is preliminary data.</text>
</comment>
<evidence type="ECO:0000313" key="3">
    <source>
        <dbReference type="Proteomes" id="UP000326396"/>
    </source>
</evidence>
<dbReference type="EMBL" id="SZYD01000008">
    <property type="protein sequence ID" value="KAD5508621.1"/>
    <property type="molecule type" value="Genomic_DNA"/>
</dbReference>
<feature type="region of interest" description="Disordered" evidence="1">
    <location>
        <begin position="1"/>
        <end position="21"/>
    </location>
</feature>
<dbReference type="Proteomes" id="UP000326396">
    <property type="component" value="Linkage Group LG16"/>
</dbReference>
<dbReference type="AlphaFoldDB" id="A0A5N6NY29"/>